<proteinExistence type="predicted"/>
<organism evidence="5 6">
    <name type="scientific">Phormidium tenue FACHB-1050</name>
    <dbReference type="NCBI Taxonomy" id="2692857"/>
    <lineage>
        <taxon>Bacteria</taxon>
        <taxon>Bacillati</taxon>
        <taxon>Cyanobacteriota</taxon>
        <taxon>Cyanophyceae</taxon>
        <taxon>Oscillatoriophycideae</taxon>
        <taxon>Oscillatoriales</taxon>
        <taxon>Oscillatoriaceae</taxon>
        <taxon>Phormidium</taxon>
    </lineage>
</organism>
<reference evidence="5 6" key="1">
    <citation type="journal article" date="2020" name="ISME J.">
        <title>Comparative genomics reveals insights into cyanobacterial evolution and habitat adaptation.</title>
        <authorList>
            <person name="Chen M.Y."/>
            <person name="Teng W.K."/>
            <person name="Zhao L."/>
            <person name="Hu C.X."/>
            <person name="Zhou Y.K."/>
            <person name="Han B.P."/>
            <person name="Song L.R."/>
            <person name="Shu W.S."/>
        </authorList>
    </citation>
    <scope>NUCLEOTIDE SEQUENCE [LARGE SCALE GENOMIC DNA]</scope>
    <source>
        <strain evidence="5 6">FACHB-1050</strain>
    </source>
</reference>
<dbReference type="InterPro" id="IPR010090">
    <property type="entry name" value="Phage_tape_meas"/>
</dbReference>
<accession>A0ABR8CAE1</accession>
<dbReference type="RefSeq" id="WP_190577539.1">
    <property type="nucleotide sequence ID" value="NZ_JACJQY010000008.1"/>
</dbReference>
<dbReference type="Proteomes" id="UP000618445">
    <property type="component" value="Unassembled WGS sequence"/>
</dbReference>
<feature type="compositionally biased region" description="Basic and acidic residues" evidence="2">
    <location>
        <begin position="707"/>
        <end position="788"/>
    </location>
</feature>
<feature type="transmembrane region" description="Helical" evidence="3">
    <location>
        <begin position="529"/>
        <end position="549"/>
    </location>
</feature>
<evidence type="ECO:0000256" key="2">
    <source>
        <dbReference type="SAM" id="MobiDB-lite"/>
    </source>
</evidence>
<feature type="transmembrane region" description="Helical" evidence="3">
    <location>
        <begin position="439"/>
        <end position="459"/>
    </location>
</feature>
<evidence type="ECO:0000259" key="4">
    <source>
        <dbReference type="Pfam" id="PF10145"/>
    </source>
</evidence>
<feature type="transmembrane region" description="Helical" evidence="3">
    <location>
        <begin position="465"/>
        <end position="491"/>
    </location>
</feature>
<feature type="transmembrane region" description="Helical" evidence="3">
    <location>
        <begin position="503"/>
        <end position="523"/>
    </location>
</feature>
<name>A0ABR8CAE1_9CYAN</name>
<dbReference type="EMBL" id="JACJQY010000008">
    <property type="protein sequence ID" value="MBD2316651.1"/>
    <property type="molecule type" value="Genomic_DNA"/>
</dbReference>
<evidence type="ECO:0000256" key="1">
    <source>
        <dbReference type="SAM" id="Coils"/>
    </source>
</evidence>
<feature type="coiled-coil region" evidence="1">
    <location>
        <begin position="602"/>
        <end position="671"/>
    </location>
</feature>
<evidence type="ECO:0000313" key="6">
    <source>
        <dbReference type="Proteomes" id="UP000618445"/>
    </source>
</evidence>
<feature type="coiled-coil region" evidence="1">
    <location>
        <begin position="989"/>
        <end position="1023"/>
    </location>
</feature>
<feature type="domain" description="Phage tail tape measure protein" evidence="4">
    <location>
        <begin position="162"/>
        <end position="341"/>
    </location>
</feature>
<protein>
    <submittedName>
        <fullName evidence="5">Phage tail tape measure protein</fullName>
    </submittedName>
</protein>
<keyword evidence="3" id="KW-1133">Transmembrane helix</keyword>
<feature type="region of interest" description="Disordered" evidence="2">
    <location>
        <begin position="698"/>
        <end position="824"/>
    </location>
</feature>
<gene>
    <name evidence="5" type="ORF">H6G05_07295</name>
</gene>
<keyword evidence="3" id="KW-0472">Membrane</keyword>
<keyword evidence="1" id="KW-0175">Coiled coil</keyword>
<feature type="coiled-coil region" evidence="1">
    <location>
        <begin position="50"/>
        <end position="100"/>
    </location>
</feature>
<keyword evidence="3" id="KW-0812">Transmembrane</keyword>
<keyword evidence="6" id="KW-1185">Reference proteome</keyword>
<sequence>MAKDKTATIVFKGEDQISPAIKTATASVAGLNQSFAGVENASNKTAVQIKAELTKAIAAVNNELANLSKQKLTPDVQLKQNNALKQLADLKAKLNEVDKVVVKPQVDPESLLKSQLQAQALGQLVGKLNELKSASLEAFGEFRKAQRNAAAQATDITGLSAAVKTLGGELKNQVSATELLDNAARVAQKGYRDTADNINVLRATQKLAIATNTDFNTALEATTDILKAYNLPSKEADNVTAQLAATARVAGTSVGELAPQIGRIAVTASSAGVGINDLLGFLGNAAKQGADSRTSLTALNKVINDLSTGDLVRKGQEIGISFDEAAIKTGGLNALFKQLQSQGISTAEGLQRLGFNAKEAAAITPSLASGITQVKDAQAGLNKQFETQIDPKKSAENQLKDSLVDLGKTVAPIANQVVLATRSMIAAFTQLPAPIQQTLGVFIGLVGLSTSVALAFGAIGQAVGIASAIVPALVGSFTSLSGAIALANGVLTTEVTLTKVATVAKGAYATATATASAALGGFAASATAALIPLGALVAVIGAIAAAKFLSDKTVELKEYNAAVEENVATGQQLSNQTSGLISKIQSLQAVRAKGGAITDEQIRKEKGTLKLTEDQINAEKEKLAQIEAQKAPNAELEASRQVEIASRKKTIALAEKEKKELEDLIATGKTKATANVAIARSEKDVEVAVKSRIDAEKRANDNQAKLRSRDFESQSKNQSRDFERQSQTEKQAFEKSLNNEKRDFEASQKADKERFEKGLLAEQRTFNDDEKSKDATYQKSKQDAERAFNAEQQAQKAAFDKQQQDASRAFDAQQNKEKLAAESQFSQRRLEIERQLQLDAAKTPEDRAKLEAEFKIADEKAAREKAAFAQLKADEEAFALKQQQAKIAFEESQKLAAQTFEANQQAAKLAFDDALKLKDQEYETQKEAAKLAFEDTLKAKRDALEAGQNETKLAFEEQLALKKQEFEDAERVKKDAFELSQNEKKAAFEESERVKRQAFEDNLKALEAKFKADERAKDLANAQQVAAIKNATPASAIASKVPALAGIGVKPLATGGRFNAGEQLLVGERGAELVKFNNGGFVNNASDTKQILQSSGPASNMSTAKIEGLLLQLVGKLDRPNIAVTTAESPSDTLIKIQREIGRSLAVGL</sequence>
<evidence type="ECO:0000313" key="5">
    <source>
        <dbReference type="EMBL" id="MBD2316651.1"/>
    </source>
</evidence>
<dbReference type="Pfam" id="PF10145">
    <property type="entry name" value="PhageMin_Tail"/>
    <property type="match status" value="1"/>
</dbReference>
<evidence type="ECO:0000256" key="3">
    <source>
        <dbReference type="SAM" id="Phobius"/>
    </source>
</evidence>
<comment type="caution">
    <text evidence="5">The sequence shown here is derived from an EMBL/GenBank/DDBJ whole genome shotgun (WGS) entry which is preliminary data.</text>
</comment>